<accession>A0A2M9ZM69</accession>
<protein>
    <submittedName>
        <fullName evidence="2">Uncharacterized protein</fullName>
    </submittedName>
</protein>
<sequence length="319" mass="37504">MENILPRSFYTVEIFIGPGSARMSYLFVLDKKADVIHSIHSFLSNPVLGANYLLLFYGCDIIVQTYQNGIRTQKIDARPYIRMKIEDFDEIGFTEEELCPSVNCNFHKKWEEDLKLRRTDAQGNVEWILVDELPDSEHWKVQYSTDFEKIPIESLTGTIARESEFVLVDDHYAQFEIPYKLGSYENEWRIWNPHFHREDPFDFEHVPDDQLEVLQNEAYKKSYSIYLKDEIDDMDDPLQLNNKAFRMIRTNLEVALYAIQKALSIDENNELAYHTKAEILVAMELFNESLESIERSIELKPSEVKLEYKKTILSLMQSS</sequence>
<proteinExistence type="predicted"/>
<dbReference type="EMBL" id="NPDY01000012">
    <property type="protein sequence ID" value="PJZ69155.1"/>
    <property type="molecule type" value="Genomic_DNA"/>
</dbReference>
<dbReference type="RefSeq" id="WP_100714443.1">
    <property type="nucleotide sequence ID" value="NZ_NPDY01000012.1"/>
</dbReference>
<dbReference type="SUPFAM" id="SSF48452">
    <property type="entry name" value="TPR-like"/>
    <property type="match status" value="1"/>
</dbReference>
<dbReference type="Proteomes" id="UP000231962">
    <property type="component" value="Unassembled WGS sequence"/>
</dbReference>
<name>A0A2M9ZM69_9LEPT</name>
<dbReference type="Proteomes" id="UP000231990">
    <property type="component" value="Unassembled WGS sequence"/>
</dbReference>
<dbReference type="EMBL" id="NPDZ01000006">
    <property type="protein sequence ID" value="PJZ73101.1"/>
    <property type="molecule type" value="Genomic_DNA"/>
</dbReference>
<gene>
    <name evidence="1" type="ORF">CH360_12820</name>
    <name evidence="2" type="ORF">CH373_11445</name>
</gene>
<comment type="caution">
    <text evidence="2">The sequence shown here is derived from an EMBL/GenBank/DDBJ whole genome shotgun (WGS) entry which is preliminary data.</text>
</comment>
<keyword evidence="3" id="KW-1185">Reference proteome</keyword>
<dbReference type="OrthoDB" id="3373661at2"/>
<evidence type="ECO:0000313" key="4">
    <source>
        <dbReference type="Proteomes" id="UP000231990"/>
    </source>
</evidence>
<dbReference type="AlphaFoldDB" id="A0A2M9ZM69"/>
<organism evidence="2 4">
    <name type="scientific">Leptospira perolatii</name>
    <dbReference type="NCBI Taxonomy" id="2023191"/>
    <lineage>
        <taxon>Bacteria</taxon>
        <taxon>Pseudomonadati</taxon>
        <taxon>Spirochaetota</taxon>
        <taxon>Spirochaetia</taxon>
        <taxon>Leptospirales</taxon>
        <taxon>Leptospiraceae</taxon>
        <taxon>Leptospira</taxon>
    </lineage>
</organism>
<reference evidence="3 4" key="1">
    <citation type="submission" date="2017-07" db="EMBL/GenBank/DDBJ databases">
        <title>Leptospira spp. isolated from tropical soils.</title>
        <authorList>
            <person name="Thibeaux R."/>
            <person name="Iraola G."/>
            <person name="Ferres I."/>
            <person name="Bierque E."/>
            <person name="Girault D."/>
            <person name="Soupe-Gilbert M.-E."/>
            <person name="Picardeau M."/>
            <person name="Goarant C."/>
        </authorList>
    </citation>
    <scope>NUCLEOTIDE SEQUENCE [LARGE SCALE GENOMIC DNA]</scope>
    <source>
        <strain evidence="2 4">FH1-B-B1</strain>
        <strain evidence="1 3">FH1-B-C1</strain>
    </source>
</reference>
<dbReference type="InterPro" id="IPR011990">
    <property type="entry name" value="TPR-like_helical_dom_sf"/>
</dbReference>
<evidence type="ECO:0000313" key="2">
    <source>
        <dbReference type="EMBL" id="PJZ73101.1"/>
    </source>
</evidence>
<dbReference type="Gene3D" id="1.25.40.10">
    <property type="entry name" value="Tetratricopeptide repeat domain"/>
    <property type="match status" value="1"/>
</dbReference>
<evidence type="ECO:0000313" key="3">
    <source>
        <dbReference type="Proteomes" id="UP000231962"/>
    </source>
</evidence>
<evidence type="ECO:0000313" key="1">
    <source>
        <dbReference type="EMBL" id="PJZ69155.1"/>
    </source>
</evidence>